<keyword evidence="3" id="KW-1185">Reference proteome</keyword>
<dbReference type="AlphaFoldDB" id="A0A9D4UJ44"/>
<evidence type="ECO:0000313" key="2">
    <source>
        <dbReference type="EMBL" id="KAI5068326.1"/>
    </source>
</evidence>
<proteinExistence type="predicted"/>
<organism evidence="2 3">
    <name type="scientific">Adiantum capillus-veneris</name>
    <name type="common">Maidenhair fern</name>
    <dbReference type="NCBI Taxonomy" id="13818"/>
    <lineage>
        <taxon>Eukaryota</taxon>
        <taxon>Viridiplantae</taxon>
        <taxon>Streptophyta</taxon>
        <taxon>Embryophyta</taxon>
        <taxon>Tracheophyta</taxon>
        <taxon>Polypodiopsida</taxon>
        <taxon>Polypodiidae</taxon>
        <taxon>Polypodiales</taxon>
        <taxon>Pteridineae</taxon>
        <taxon>Pteridaceae</taxon>
        <taxon>Vittarioideae</taxon>
        <taxon>Adiantum</taxon>
    </lineage>
</organism>
<reference evidence="2" key="1">
    <citation type="submission" date="2021-01" db="EMBL/GenBank/DDBJ databases">
        <title>Adiantum capillus-veneris genome.</title>
        <authorList>
            <person name="Fang Y."/>
            <person name="Liao Q."/>
        </authorList>
    </citation>
    <scope>NUCLEOTIDE SEQUENCE</scope>
    <source>
        <strain evidence="2">H3</strain>
        <tissue evidence="2">Leaf</tissue>
    </source>
</reference>
<gene>
    <name evidence="2" type="ORF">GOP47_0016671</name>
</gene>
<dbReference type="Proteomes" id="UP000886520">
    <property type="component" value="Chromosome 16"/>
</dbReference>
<feature type="region of interest" description="Disordered" evidence="1">
    <location>
        <begin position="69"/>
        <end position="118"/>
    </location>
</feature>
<evidence type="ECO:0000256" key="1">
    <source>
        <dbReference type="SAM" id="MobiDB-lite"/>
    </source>
</evidence>
<accession>A0A9D4UJ44</accession>
<comment type="caution">
    <text evidence="2">The sequence shown here is derived from an EMBL/GenBank/DDBJ whole genome shotgun (WGS) entry which is preliminary data.</text>
</comment>
<evidence type="ECO:0000313" key="3">
    <source>
        <dbReference type="Proteomes" id="UP000886520"/>
    </source>
</evidence>
<feature type="compositionally biased region" description="Low complexity" evidence="1">
    <location>
        <begin position="107"/>
        <end position="118"/>
    </location>
</feature>
<dbReference type="EMBL" id="JABFUD020000016">
    <property type="protein sequence ID" value="KAI5068326.1"/>
    <property type="molecule type" value="Genomic_DNA"/>
</dbReference>
<sequence length="118" mass="12245">MKGTVISSTRTSISPTARSNANAVAGLGFSVIRIGSFNTSCSFHGSLKDTCGMAFVGTIGNVGISAAANPSSRTRARGGWKDGEMPHIAPTRMMPSQRSVGWRRCKSSASAPPKDSPT</sequence>
<name>A0A9D4UJ44_ADICA</name>
<protein>
    <submittedName>
        <fullName evidence="2">Uncharacterized protein</fullName>
    </submittedName>
</protein>